<keyword evidence="5" id="KW-1185">Reference proteome</keyword>
<dbReference type="Proteomes" id="UP000315540">
    <property type="component" value="Unassembled WGS sequence"/>
</dbReference>
<accession>A0A504JQJ5</accession>
<gene>
    <name evidence="4" type="ORF">FHK87_02295</name>
</gene>
<dbReference type="SUPFAM" id="SSF55729">
    <property type="entry name" value="Acyl-CoA N-acyltransferases (Nat)"/>
    <property type="match status" value="1"/>
</dbReference>
<dbReference type="CDD" id="cd04301">
    <property type="entry name" value="NAT_SF"/>
    <property type="match status" value="1"/>
</dbReference>
<dbReference type="PROSITE" id="PS51186">
    <property type="entry name" value="GNAT"/>
    <property type="match status" value="1"/>
</dbReference>
<dbReference type="InterPro" id="IPR050680">
    <property type="entry name" value="YpeA/RimI_acetyltransf"/>
</dbReference>
<evidence type="ECO:0000259" key="3">
    <source>
        <dbReference type="PROSITE" id="PS51186"/>
    </source>
</evidence>
<proteinExistence type="predicted"/>
<name>A0A504JQJ5_9FLAO</name>
<evidence type="ECO:0000313" key="4">
    <source>
        <dbReference type="EMBL" id="TPN89071.1"/>
    </source>
</evidence>
<dbReference type="OrthoDB" id="7205533at2"/>
<keyword evidence="2" id="KW-0012">Acyltransferase</keyword>
<dbReference type="PANTHER" id="PTHR43420:SF47">
    <property type="entry name" value="N-ACETYLTRANSFERASE DOMAIN-CONTAINING PROTEIN"/>
    <property type="match status" value="1"/>
</dbReference>
<sequence length="179" mass="21004">MSEVVSIQLVKVLVSENKTLLEIGRQTFYDAFGPPVNTEKNINEYLNKKFTLDQITKEFNNKNSFFYFAKYKNSIVGYLKLNILDAQTEDVKGNTLEIERIYVLKEFQGKKIGHQLIQETIKIAKNKNVDFIWLGVWQKNPKAIQFYQKNGFIPFDKHQFKLGTDIQTDILMKRKLTEK</sequence>
<evidence type="ECO:0000256" key="1">
    <source>
        <dbReference type="ARBA" id="ARBA00022679"/>
    </source>
</evidence>
<dbReference type="PANTHER" id="PTHR43420">
    <property type="entry name" value="ACETYLTRANSFERASE"/>
    <property type="match status" value="1"/>
</dbReference>
<dbReference type="RefSeq" id="WP_140589286.1">
    <property type="nucleotide sequence ID" value="NZ_VFWZ01000001.1"/>
</dbReference>
<dbReference type="GO" id="GO:0016747">
    <property type="term" value="F:acyltransferase activity, transferring groups other than amino-acyl groups"/>
    <property type="evidence" value="ECO:0007669"/>
    <property type="project" value="InterPro"/>
</dbReference>
<keyword evidence="1 4" id="KW-0808">Transferase</keyword>
<dbReference type="InterPro" id="IPR000182">
    <property type="entry name" value="GNAT_dom"/>
</dbReference>
<comment type="caution">
    <text evidence="4">The sequence shown here is derived from an EMBL/GenBank/DDBJ whole genome shotgun (WGS) entry which is preliminary data.</text>
</comment>
<dbReference type="EMBL" id="VFWZ01000001">
    <property type="protein sequence ID" value="TPN89071.1"/>
    <property type="molecule type" value="Genomic_DNA"/>
</dbReference>
<evidence type="ECO:0000313" key="5">
    <source>
        <dbReference type="Proteomes" id="UP000315540"/>
    </source>
</evidence>
<organism evidence="4 5">
    <name type="scientific">Aquimarina algicola</name>
    <dbReference type="NCBI Taxonomy" id="2589995"/>
    <lineage>
        <taxon>Bacteria</taxon>
        <taxon>Pseudomonadati</taxon>
        <taxon>Bacteroidota</taxon>
        <taxon>Flavobacteriia</taxon>
        <taxon>Flavobacteriales</taxon>
        <taxon>Flavobacteriaceae</taxon>
        <taxon>Aquimarina</taxon>
    </lineage>
</organism>
<dbReference type="AlphaFoldDB" id="A0A504JQJ5"/>
<dbReference type="Gene3D" id="3.40.630.30">
    <property type="match status" value="1"/>
</dbReference>
<protein>
    <submittedName>
        <fullName evidence="4">GNAT family N-acetyltransferase</fullName>
    </submittedName>
</protein>
<reference evidence="4 5" key="1">
    <citation type="submission" date="2019-06" db="EMBL/GenBank/DDBJ databases">
        <authorList>
            <person name="Meng X."/>
        </authorList>
    </citation>
    <scope>NUCLEOTIDE SEQUENCE [LARGE SCALE GENOMIC DNA]</scope>
    <source>
        <strain evidence="4 5">M625</strain>
    </source>
</reference>
<feature type="domain" description="N-acetyltransferase" evidence="3">
    <location>
        <begin position="7"/>
        <end position="177"/>
    </location>
</feature>
<dbReference type="InterPro" id="IPR016181">
    <property type="entry name" value="Acyl_CoA_acyltransferase"/>
</dbReference>
<evidence type="ECO:0000256" key="2">
    <source>
        <dbReference type="ARBA" id="ARBA00023315"/>
    </source>
</evidence>
<dbReference type="Pfam" id="PF00583">
    <property type="entry name" value="Acetyltransf_1"/>
    <property type="match status" value="1"/>
</dbReference>